<dbReference type="AlphaFoldDB" id="A0AAW1IUR4"/>
<keyword evidence="4" id="KW-1185">Reference proteome</keyword>
<dbReference type="Pfam" id="PF23090">
    <property type="entry name" value="MBTPS1_4th"/>
    <property type="match status" value="1"/>
</dbReference>
<dbReference type="EMBL" id="JASPKY010000541">
    <property type="protein sequence ID" value="KAK9693483.1"/>
    <property type="molecule type" value="Genomic_DNA"/>
</dbReference>
<dbReference type="Proteomes" id="UP001458880">
    <property type="component" value="Unassembled WGS sequence"/>
</dbReference>
<protein>
    <recommendedName>
        <fullName evidence="2">MBTPS1 fourth domain-containing protein</fullName>
    </recommendedName>
</protein>
<comment type="caution">
    <text evidence="3">The sequence shown here is derived from an EMBL/GenBank/DDBJ whole genome shotgun (WGS) entry which is preliminary data.</text>
</comment>
<name>A0AAW1IUR4_POPJA</name>
<proteinExistence type="predicted"/>
<keyword evidence="1" id="KW-0472">Membrane</keyword>
<evidence type="ECO:0000256" key="1">
    <source>
        <dbReference type="SAM" id="Phobius"/>
    </source>
</evidence>
<feature type="transmembrane region" description="Helical" evidence="1">
    <location>
        <begin position="224"/>
        <end position="244"/>
    </location>
</feature>
<gene>
    <name evidence="3" type="ORF">QE152_g34155</name>
</gene>
<sequence length="271" mass="30504">MYYASGTSISKFPEGGLLISTKLKDQGHQILEPEVDNKKLHEVPILGLLQSKSADKSGRIVVYGDSNCLDTSHLDKACYWMLDAILEYTSTSHLPSIFHSNKMDGNTATVETEVPERMEGNKLHRYSKVLDNHLGDKQARALPQCPHLVWTQPVPLNISAPTNFYQSQKLLSLSEDTPAPIIMGNSPNKVPDVASDPDSEIEEVWTWRRKQADIPQDSSGSYNIASILLVCMSCALFYILIRLCRKPKPKRRKPRLKRLLYMFHCGRVPAV</sequence>
<dbReference type="InterPro" id="IPR057032">
    <property type="entry name" value="MBTPS1_4th"/>
</dbReference>
<evidence type="ECO:0000313" key="4">
    <source>
        <dbReference type="Proteomes" id="UP001458880"/>
    </source>
</evidence>
<keyword evidence="1" id="KW-0812">Transmembrane</keyword>
<feature type="domain" description="MBTPS1 fourth" evidence="2">
    <location>
        <begin position="2"/>
        <end position="102"/>
    </location>
</feature>
<keyword evidence="1" id="KW-1133">Transmembrane helix</keyword>
<reference evidence="3 4" key="1">
    <citation type="journal article" date="2024" name="BMC Genomics">
        <title>De novo assembly and annotation of Popillia japonica's genome with initial clues to its potential as an invasive pest.</title>
        <authorList>
            <person name="Cucini C."/>
            <person name="Boschi S."/>
            <person name="Funari R."/>
            <person name="Cardaioli E."/>
            <person name="Iannotti N."/>
            <person name="Marturano G."/>
            <person name="Paoli F."/>
            <person name="Bruttini M."/>
            <person name="Carapelli A."/>
            <person name="Frati F."/>
            <person name="Nardi F."/>
        </authorList>
    </citation>
    <scope>NUCLEOTIDE SEQUENCE [LARGE SCALE GENOMIC DNA]</scope>
    <source>
        <strain evidence="3">DMR45628</strain>
    </source>
</reference>
<evidence type="ECO:0000313" key="3">
    <source>
        <dbReference type="EMBL" id="KAK9693483.1"/>
    </source>
</evidence>
<evidence type="ECO:0000259" key="2">
    <source>
        <dbReference type="Pfam" id="PF23090"/>
    </source>
</evidence>
<accession>A0AAW1IUR4</accession>
<organism evidence="3 4">
    <name type="scientific">Popillia japonica</name>
    <name type="common">Japanese beetle</name>
    <dbReference type="NCBI Taxonomy" id="7064"/>
    <lineage>
        <taxon>Eukaryota</taxon>
        <taxon>Metazoa</taxon>
        <taxon>Ecdysozoa</taxon>
        <taxon>Arthropoda</taxon>
        <taxon>Hexapoda</taxon>
        <taxon>Insecta</taxon>
        <taxon>Pterygota</taxon>
        <taxon>Neoptera</taxon>
        <taxon>Endopterygota</taxon>
        <taxon>Coleoptera</taxon>
        <taxon>Polyphaga</taxon>
        <taxon>Scarabaeiformia</taxon>
        <taxon>Scarabaeidae</taxon>
        <taxon>Rutelinae</taxon>
        <taxon>Popillia</taxon>
    </lineage>
</organism>